<evidence type="ECO:0000313" key="2">
    <source>
        <dbReference type="Proteomes" id="UP001202328"/>
    </source>
</evidence>
<organism evidence="1 2">
    <name type="scientific">Papaver atlanticum</name>
    <dbReference type="NCBI Taxonomy" id="357466"/>
    <lineage>
        <taxon>Eukaryota</taxon>
        <taxon>Viridiplantae</taxon>
        <taxon>Streptophyta</taxon>
        <taxon>Embryophyta</taxon>
        <taxon>Tracheophyta</taxon>
        <taxon>Spermatophyta</taxon>
        <taxon>Magnoliopsida</taxon>
        <taxon>Ranunculales</taxon>
        <taxon>Papaveraceae</taxon>
        <taxon>Papaveroideae</taxon>
        <taxon>Papaver</taxon>
    </lineage>
</organism>
<accession>A0AAD4SZ59</accession>
<sequence>MPCSAHNKGLKNAPKRIPDGYTLFVCAGVDDLYEPPVNSEIHIQEFEVFHGDHQGIARYYELLKELSTTWYKMWLWKESLEAQNVRAYCGWRNSKLGCLAPVLQISYRFGFGLSCLCQAKISYLAT</sequence>
<evidence type="ECO:0000313" key="1">
    <source>
        <dbReference type="EMBL" id="KAI3930993.1"/>
    </source>
</evidence>
<dbReference type="EMBL" id="JAJJMB010007312">
    <property type="protein sequence ID" value="KAI3930993.1"/>
    <property type="molecule type" value="Genomic_DNA"/>
</dbReference>
<comment type="caution">
    <text evidence="1">The sequence shown here is derived from an EMBL/GenBank/DDBJ whole genome shotgun (WGS) entry which is preliminary data.</text>
</comment>
<proteinExistence type="predicted"/>
<reference evidence="1" key="1">
    <citation type="submission" date="2022-04" db="EMBL/GenBank/DDBJ databases">
        <title>A functionally conserved STORR gene fusion in Papaver species that diverged 16.8 million years ago.</title>
        <authorList>
            <person name="Catania T."/>
        </authorList>
    </citation>
    <scope>NUCLEOTIDE SEQUENCE</scope>
    <source>
        <strain evidence="1">S-188037</strain>
    </source>
</reference>
<keyword evidence="2" id="KW-1185">Reference proteome</keyword>
<dbReference type="Proteomes" id="UP001202328">
    <property type="component" value="Unassembled WGS sequence"/>
</dbReference>
<protein>
    <submittedName>
        <fullName evidence="1">Uncharacterized protein</fullName>
    </submittedName>
</protein>
<dbReference type="AlphaFoldDB" id="A0AAD4SZ59"/>
<gene>
    <name evidence="1" type="ORF">MKW98_030232</name>
</gene>
<name>A0AAD4SZ59_9MAGN</name>